<feature type="compositionally biased region" description="Gly residues" evidence="7">
    <location>
        <begin position="639"/>
        <end position="649"/>
    </location>
</feature>
<keyword evidence="10" id="KW-1185">Reference proteome</keyword>
<dbReference type="GO" id="GO:0035556">
    <property type="term" value="P:intracellular signal transduction"/>
    <property type="evidence" value="ECO:0000318"/>
    <property type="project" value="GO_Central"/>
</dbReference>
<dbReference type="SUPFAM" id="SSF56112">
    <property type="entry name" value="Protein kinase-like (PK-like)"/>
    <property type="match status" value="1"/>
</dbReference>
<evidence type="ECO:0000256" key="4">
    <source>
        <dbReference type="ARBA" id="ARBA00022777"/>
    </source>
</evidence>
<dbReference type="InParanoid" id="A0A2K3E716"/>
<accession>A0A2K3E716</accession>
<feature type="compositionally biased region" description="Low complexity" evidence="7">
    <location>
        <begin position="622"/>
        <end position="638"/>
    </location>
</feature>
<dbReference type="InterPro" id="IPR000719">
    <property type="entry name" value="Prot_kinase_dom"/>
</dbReference>
<evidence type="ECO:0000313" key="9">
    <source>
        <dbReference type="EMBL" id="PNW88589.1"/>
    </source>
</evidence>
<dbReference type="InterPro" id="IPR011009">
    <property type="entry name" value="Kinase-like_dom_sf"/>
</dbReference>
<feature type="compositionally biased region" description="Low complexity" evidence="7">
    <location>
        <begin position="459"/>
        <end position="491"/>
    </location>
</feature>
<dbReference type="PaxDb" id="3055-EDP09375"/>
<evidence type="ECO:0000256" key="3">
    <source>
        <dbReference type="ARBA" id="ARBA00022741"/>
    </source>
</evidence>
<evidence type="ECO:0000259" key="8">
    <source>
        <dbReference type="PROSITE" id="PS50011"/>
    </source>
</evidence>
<keyword evidence="1" id="KW-0723">Serine/threonine-protein kinase</keyword>
<dbReference type="ExpressionAtlas" id="A0A2K3E716">
    <property type="expression patterns" value="baseline and differential"/>
</dbReference>
<evidence type="ECO:0000256" key="2">
    <source>
        <dbReference type="ARBA" id="ARBA00022679"/>
    </source>
</evidence>
<evidence type="ECO:0000256" key="1">
    <source>
        <dbReference type="ARBA" id="ARBA00022527"/>
    </source>
</evidence>
<dbReference type="EMBL" id="CM008962">
    <property type="protein sequence ID" value="PNW88589.1"/>
    <property type="molecule type" value="Genomic_DNA"/>
</dbReference>
<dbReference type="GO" id="GO:0004674">
    <property type="term" value="F:protein serine/threonine kinase activity"/>
    <property type="evidence" value="ECO:0000318"/>
    <property type="project" value="GO_Central"/>
</dbReference>
<keyword evidence="4" id="KW-0418">Kinase</keyword>
<dbReference type="InterPro" id="IPR017441">
    <property type="entry name" value="Protein_kinase_ATP_BS"/>
</dbReference>
<dbReference type="GO" id="GO:0005737">
    <property type="term" value="C:cytoplasm"/>
    <property type="evidence" value="ECO:0000318"/>
    <property type="project" value="GO_Central"/>
</dbReference>
<dbReference type="PROSITE" id="PS50011">
    <property type="entry name" value="PROTEIN_KINASE_DOM"/>
    <property type="match status" value="1"/>
</dbReference>
<feature type="binding site" evidence="6">
    <location>
        <position position="62"/>
    </location>
    <ligand>
        <name>ATP</name>
        <dbReference type="ChEBI" id="CHEBI:30616"/>
    </ligand>
</feature>
<dbReference type="Proteomes" id="UP000006906">
    <property type="component" value="Chromosome 1"/>
</dbReference>
<keyword evidence="3 6" id="KW-0547">Nucleotide-binding</keyword>
<dbReference type="GO" id="GO:0005524">
    <property type="term" value="F:ATP binding"/>
    <property type="evidence" value="ECO:0007669"/>
    <property type="project" value="UniProtKB-UniRule"/>
</dbReference>
<name>A0A2K3E716_CHLRE</name>
<dbReference type="RefSeq" id="XP_001689637.2">
    <property type="nucleotide sequence ID" value="XM_001689585.2"/>
</dbReference>
<dbReference type="SMART" id="SM00220">
    <property type="entry name" value="S_TKc"/>
    <property type="match status" value="1"/>
</dbReference>
<dbReference type="PROSITE" id="PS00108">
    <property type="entry name" value="PROTEIN_KINASE_ST"/>
    <property type="match status" value="1"/>
</dbReference>
<dbReference type="Pfam" id="PF00069">
    <property type="entry name" value="Pkinase"/>
    <property type="match status" value="1"/>
</dbReference>
<sequence>MLAHPISATEFEAVCPTLPCKDLSAYRVESLLGGGGFSHVVLAREAHPDAAVNGSKQDWALKLIPATDARCLADVDRAPLILTEARIHLLMSAEPSVLPCVEAFKSVYADEMGGGGGSGGDASRATYMAVLRMPVAACSVEEWLFSAAPAAPAACQNMSGGPRGGQVDETEVLTVWVQMVNAVHRCHAHGVVHHDVKLPNFLMDARGKVQIMDFGLACVEGVTPRAIAGTPWTMSPAGFKHGDDGRAGDWWSLGVVLYQLLQGGCWPFKSCWWPWQKGGGQRMEDAIRKAVLAGRIGWHRNGTAGVSEGCKTLIRGLLQPDPNRRWQLRQVLASEVVTPEILTGIGARFPELQQDMQALLALQRRSRGVQALGSDGGAAAAATGPPPAIAHMAAGVKAGAASLLAAAAAAASHAPHWPGGAGGRHVPDGSSYQPLLSDGSSAAGILTPATASYMGRAPAAASATGPGTAAAPAQAQAASATQQPQQQQQQPRKPSHVDDLLLLFDDDVPNAHPSPPPTPPSASVSRAYPDELGGTSGHANDTKLPHPHTHPSRQGSQGSATLRHACTTGSLADAAAAGPAGSSVTGAQQHRHYGSSLDPPSAAGGAPVDSVATGVLNGSALSGASLSPSGRPSQPGARSGDGAGGGGGSVTHLPLRGSRTSLQDLFGMHPSVPLGPRRNILERLSNPHHHHRQPQQQHQQQQRVLSGGALGGLLGSAADLMAGLGGGAAGRPAPRRGSWGPLAEPLTVDVGGFGGSGTLPGAAAGSHELLHSPSSWVPPPPEAFHRLSAGSWRRSDSGGPGGPGGGGSASPGLRHGGPPRSRSFVARAKALFSDCLPGKKSAMVLYDVYEEAGEETEYAGLQS</sequence>
<dbReference type="PANTHER" id="PTHR24349">
    <property type="entry name" value="SERINE/THREONINE-PROTEIN KINASE"/>
    <property type="match status" value="1"/>
</dbReference>
<feature type="compositionally biased region" description="Low complexity" evidence="7">
    <location>
        <begin position="565"/>
        <end position="587"/>
    </location>
</feature>
<feature type="region of interest" description="Disordered" evidence="7">
    <location>
        <begin position="459"/>
        <end position="610"/>
    </location>
</feature>
<evidence type="ECO:0000313" key="10">
    <source>
        <dbReference type="Proteomes" id="UP000006906"/>
    </source>
</evidence>
<evidence type="ECO:0000256" key="7">
    <source>
        <dbReference type="SAM" id="MobiDB-lite"/>
    </source>
</evidence>
<gene>
    <name evidence="9" type="ORF">CHLRE_01g036000v5</name>
</gene>
<reference evidence="9 10" key="1">
    <citation type="journal article" date="2007" name="Science">
        <title>The Chlamydomonas genome reveals the evolution of key animal and plant functions.</title>
        <authorList>
            <person name="Merchant S.S."/>
            <person name="Prochnik S.E."/>
            <person name="Vallon O."/>
            <person name="Harris E.H."/>
            <person name="Karpowicz S.J."/>
            <person name="Witman G.B."/>
            <person name="Terry A."/>
            <person name="Salamov A."/>
            <person name="Fritz-Laylin L.K."/>
            <person name="Marechal-Drouard L."/>
            <person name="Marshall W.F."/>
            <person name="Qu L.H."/>
            <person name="Nelson D.R."/>
            <person name="Sanderfoot A.A."/>
            <person name="Spalding M.H."/>
            <person name="Kapitonov V.V."/>
            <person name="Ren Q."/>
            <person name="Ferris P."/>
            <person name="Lindquist E."/>
            <person name="Shapiro H."/>
            <person name="Lucas S.M."/>
            <person name="Grimwood J."/>
            <person name="Schmutz J."/>
            <person name="Cardol P."/>
            <person name="Cerutti H."/>
            <person name="Chanfreau G."/>
            <person name="Chen C.L."/>
            <person name="Cognat V."/>
            <person name="Croft M.T."/>
            <person name="Dent R."/>
            <person name="Dutcher S."/>
            <person name="Fernandez E."/>
            <person name="Fukuzawa H."/>
            <person name="Gonzalez-Ballester D."/>
            <person name="Gonzalez-Halphen D."/>
            <person name="Hallmann A."/>
            <person name="Hanikenne M."/>
            <person name="Hippler M."/>
            <person name="Inwood W."/>
            <person name="Jabbari K."/>
            <person name="Kalanon M."/>
            <person name="Kuras R."/>
            <person name="Lefebvre P.A."/>
            <person name="Lemaire S.D."/>
            <person name="Lobanov A.V."/>
            <person name="Lohr M."/>
            <person name="Manuell A."/>
            <person name="Meier I."/>
            <person name="Mets L."/>
            <person name="Mittag M."/>
            <person name="Mittelmeier T."/>
            <person name="Moroney J.V."/>
            <person name="Moseley J."/>
            <person name="Napoli C."/>
            <person name="Nedelcu A.M."/>
            <person name="Niyogi K."/>
            <person name="Novoselov S.V."/>
            <person name="Paulsen I.T."/>
            <person name="Pazour G."/>
            <person name="Purton S."/>
            <person name="Ral J.P."/>
            <person name="Riano-Pachon D.M."/>
            <person name="Riekhof W."/>
            <person name="Rymarquis L."/>
            <person name="Schroda M."/>
            <person name="Stern D."/>
            <person name="Umen J."/>
            <person name="Willows R."/>
            <person name="Wilson N."/>
            <person name="Zimmer S.L."/>
            <person name="Allmer J."/>
            <person name="Balk J."/>
            <person name="Bisova K."/>
            <person name="Chen C.J."/>
            <person name="Elias M."/>
            <person name="Gendler K."/>
            <person name="Hauser C."/>
            <person name="Lamb M.R."/>
            <person name="Ledford H."/>
            <person name="Long J.C."/>
            <person name="Minagawa J."/>
            <person name="Page M.D."/>
            <person name="Pan J."/>
            <person name="Pootakham W."/>
            <person name="Roje S."/>
            <person name="Rose A."/>
            <person name="Stahlberg E."/>
            <person name="Terauchi A.M."/>
            <person name="Yang P."/>
            <person name="Ball S."/>
            <person name="Bowler C."/>
            <person name="Dieckmann C.L."/>
            <person name="Gladyshev V.N."/>
            <person name="Green P."/>
            <person name="Jorgensen R."/>
            <person name="Mayfield S."/>
            <person name="Mueller-Roeber B."/>
            <person name="Rajamani S."/>
            <person name="Sayre R.T."/>
            <person name="Brokstein P."/>
            <person name="Dubchak I."/>
            <person name="Goodstein D."/>
            <person name="Hornick L."/>
            <person name="Huang Y.W."/>
            <person name="Jhaveri J."/>
            <person name="Luo Y."/>
            <person name="Martinez D."/>
            <person name="Ngau W.C."/>
            <person name="Otillar B."/>
            <person name="Poliakov A."/>
            <person name="Porter A."/>
            <person name="Szajkowski L."/>
            <person name="Werner G."/>
            <person name="Zhou K."/>
            <person name="Grigoriev I.V."/>
            <person name="Rokhsar D.S."/>
            <person name="Grossman A.R."/>
        </authorList>
    </citation>
    <scope>NUCLEOTIDE SEQUENCE [LARGE SCALE GENOMIC DNA]</scope>
    <source>
        <strain evidence="10">CC-503</strain>
    </source>
</reference>
<keyword evidence="5 6" id="KW-0067">ATP-binding</keyword>
<organism evidence="9 10">
    <name type="scientific">Chlamydomonas reinhardtii</name>
    <name type="common">Chlamydomonas smithii</name>
    <dbReference type="NCBI Taxonomy" id="3055"/>
    <lineage>
        <taxon>Eukaryota</taxon>
        <taxon>Viridiplantae</taxon>
        <taxon>Chlorophyta</taxon>
        <taxon>core chlorophytes</taxon>
        <taxon>Chlorophyceae</taxon>
        <taxon>CS clade</taxon>
        <taxon>Chlamydomonadales</taxon>
        <taxon>Chlamydomonadaceae</taxon>
        <taxon>Chlamydomonas</taxon>
    </lineage>
</organism>
<dbReference type="PROSITE" id="PS00107">
    <property type="entry name" value="PROTEIN_KINASE_ATP"/>
    <property type="match status" value="1"/>
</dbReference>
<dbReference type="Gramene" id="PNW88589">
    <property type="protein sequence ID" value="PNW88589"/>
    <property type="gene ID" value="CHLRE_01g036000v5"/>
</dbReference>
<dbReference type="AlphaFoldDB" id="A0A2K3E716"/>
<dbReference type="InterPro" id="IPR050205">
    <property type="entry name" value="CDPK_Ser/Thr_kinases"/>
</dbReference>
<feature type="region of interest" description="Disordered" evidence="7">
    <location>
        <begin position="413"/>
        <end position="435"/>
    </location>
</feature>
<feature type="domain" description="Protein kinase" evidence="8">
    <location>
        <begin position="26"/>
        <end position="337"/>
    </location>
</feature>
<proteinExistence type="predicted"/>
<dbReference type="Gene3D" id="1.10.510.10">
    <property type="entry name" value="Transferase(Phosphotransferase) domain 1"/>
    <property type="match status" value="1"/>
</dbReference>
<dbReference type="GeneID" id="5715470"/>
<feature type="region of interest" description="Disordered" evidence="7">
    <location>
        <begin position="753"/>
        <end position="821"/>
    </location>
</feature>
<keyword evidence="2" id="KW-0808">Transferase</keyword>
<feature type="region of interest" description="Disordered" evidence="7">
    <location>
        <begin position="622"/>
        <end position="655"/>
    </location>
</feature>
<evidence type="ECO:0000256" key="6">
    <source>
        <dbReference type="PROSITE-ProRule" id="PRU10141"/>
    </source>
</evidence>
<dbReference type="KEGG" id="cre:CHLRE_01g036000v5"/>
<dbReference type="OrthoDB" id="541276at2759"/>
<feature type="compositionally biased region" description="Gly residues" evidence="7">
    <location>
        <begin position="798"/>
        <end position="809"/>
    </location>
</feature>
<protein>
    <recommendedName>
        <fullName evidence="8">Protein kinase domain-containing protein</fullName>
    </recommendedName>
</protein>
<evidence type="ECO:0000256" key="5">
    <source>
        <dbReference type="ARBA" id="ARBA00022840"/>
    </source>
</evidence>
<dbReference type="InterPro" id="IPR008271">
    <property type="entry name" value="Ser/Thr_kinase_AS"/>
</dbReference>
<dbReference type="STRING" id="3055.A0A2K3E716"/>